<evidence type="ECO:0000313" key="2">
    <source>
        <dbReference type="EMBL" id="KIF80541.1"/>
    </source>
</evidence>
<dbReference type="STRING" id="709839.TSA66_06485"/>
<dbReference type="PANTHER" id="PTHR20935:SF0">
    <property type="entry name" value="SERINE_THREONINE-PROTEIN PHOSPHATASE PGAM5, MITOCHONDRIAL"/>
    <property type="match status" value="1"/>
</dbReference>
<proteinExistence type="predicted"/>
<dbReference type="GO" id="GO:0016787">
    <property type="term" value="F:hydrolase activity"/>
    <property type="evidence" value="ECO:0007669"/>
    <property type="project" value="UniProtKB-KW"/>
</dbReference>
<keyword evidence="3" id="KW-1185">Reference proteome</keyword>
<dbReference type="PANTHER" id="PTHR20935">
    <property type="entry name" value="PHOSPHOGLYCERATE MUTASE-RELATED"/>
    <property type="match status" value="1"/>
</dbReference>
<dbReference type="CDD" id="cd07067">
    <property type="entry name" value="HP_PGM_like"/>
    <property type="match status" value="1"/>
</dbReference>
<evidence type="ECO:0000256" key="1">
    <source>
        <dbReference type="ARBA" id="ARBA00022801"/>
    </source>
</evidence>
<accession>A0A0C2BR51</accession>
<dbReference type="RefSeq" id="WP_040039443.1">
    <property type="nucleotide sequence ID" value="NZ_JWJG01000028.1"/>
</dbReference>
<dbReference type="Proteomes" id="UP000031572">
    <property type="component" value="Unassembled WGS sequence"/>
</dbReference>
<sequence>MGQIYLVRHGQASFGSADYDQLSELGLEQARLLGEWFANSRQQFHRVVTGALKRHRQTADACMAVLPKAHRIDTDWHTDPDFNEYDHHEVLVRHHPSFEDPAEIKRFLAASPNARQAFQEIFQAAMTRWMSGEHDADYRETWTQFRRRCIAGLQRLVDGADKSQSIIVFTSGGTIATICQHVLGLEDKQMAQLNWTLANCGLTKLLYQTGGASSRRVSLSYLNNYAHLEWLGQPHTITYR</sequence>
<organism evidence="2 3">
    <name type="scientific">Noviherbaspirillum autotrophicum</name>
    <dbReference type="NCBI Taxonomy" id="709839"/>
    <lineage>
        <taxon>Bacteria</taxon>
        <taxon>Pseudomonadati</taxon>
        <taxon>Pseudomonadota</taxon>
        <taxon>Betaproteobacteria</taxon>
        <taxon>Burkholderiales</taxon>
        <taxon>Oxalobacteraceae</taxon>
        <taxon>Noviherbaspirillum</taxon>
    </lineage>
</organism>
<name>A0A0C2BR51_9BURK</name>
<dbReference type="Gene3D" id="3.40.50.1240">
    <property type="entry name" value="Phosphoglycerate mutase-like"/>
    <property type="match status" value="1"/>
</dbReference>
<dbReference type="AlphaFoldDB" id="A0A0C2BR51"/>
<protein>
    <submittedName>
        <fullName evidence="2">Phosphoglycerate mutase</fullName>
    </submittedName>
</protein>
<keyword evidence="1" id="KW-0378">Hydrolase</keyword>
<reference evidence="2 3" key="1">
    <citation type="submission" date="2014-12" db="EMBL/GenBank/DDBJ databases">
        <title>Denitrispirillum autotrophicum gen. nov., sp. nov., Denitrifying, Facultatively Autotrophic Bacteria Isolated from Rice Paddy Soil.</title>
        <authorList>
            <person name="Ishii S."/>
            <person name="Ashida N."/>
            <person name="Ohno H."/>
            <person name="Otsuka S."/>
            <person name="Yokota A."/>
            <person name="Senoo K."/>
        </authorList>
    </citation>
    <scope>NUCLEOTIDE SEQUENCE [LARGE SCALE GENOMIC DNA]</scope>
    <source>
        <strain evidence="2 3">TSA66</strain>
    </source>
</reference>
<gene>
    <name evidence="2" type="ORF">TSA66_06485</name>
</gene>
<dbReference type="InterPro" id="IPR029033">
    <property type="entry name" value="His_PPase_superfam"/>
</dbReference>
<dbReference type="Pfam" id="PF00300">
    <property type="entry name" value="His_Phos_1"/>
    <property type="match status" value="1"/>
</dbReference>
<comment type="caution">
    <text evidence="2">The sequence shown here is derived from an EMBL/GenBank/DDBJ whole genome shotgun (WGS) entry which is preliminary data.</text>
</comment>
<dbReference type="SUPFAM" id="SSF53254">
    <property type="entry name" value="Phosphoglycerate mutase-like"/>
    <property type="match status" value="1"/>
</dbReference>
<dbReference type="InterPro" id="IPR013078">
    <property type="entry name" value="His_Pase_superF_clade-1"/>
</dbReference>
<dbReference type="SMART" id="SM00855">
    <property type="entry name" value="PGAM"/>
    <property type="match status" value="1"/>
</dbReference>
<dbReference type="InterPro" id="IPR051021">
    <property type="entry name" value="Mito_Ser/Thr_phosphatase"/>
</dbReference>
<dbReference type="EMBL" id="JWJG01000028">
    <property type="protein sequence ID" value="KIF80541.1"/>
    <property type="molecule type" value="Genomic_DNA"/>
</dbReference>
<evidence type="ECO:0000313" key="3">
    <source>
        <dbReference type="Proteomes" id="UP000031572"/>
    </source>
</evidence>
<dbReference type="OrthoDB" id="280692at2"/>